<reference evidence="8 9" key="1">
    <citation type="submission" date="2017-08" db="EMBL/GenBank/DDBJ databases">
        <title>Infants hospitalized years apart are colonized by the same room-sourced microbial strains.</title>
        <authorList>
            <person name="Brooks B."/>
            <person name="Olm M.R."/>
            <person name="Firek B.A."/>
            <person name="Baker R."/>
            <person name="Thomas B.C."/>
            <person name="Morowitz M.J."/>
            <person name="Banfield J.F."/>
        </authorList>
    </citation>
    <scope>NUCLEOTIDE SEQUENCE [LARGE SCALE GENOMIC DNA]</scope>
    <source>
        <strain evidence="8">S2_005_002_R2_34</strain>
    </source>
</reference>
<evidence type="ECO:0000256" key="6">
    <source>
        <dbReference type="SAM" id="Phobius"/>
    </source>
</evidence>
<evidence type="ECO:0000313" key="8">
    <source>
        <dbReference type="EMBL" id="PZQ52524.1"/>
    </source>
</evidence>
<name>A0A2W5NHJ9_RHOSU</name>
<keyword evidence="5 6" id="KW-0472">Membrane</keyword>
<dbReference type="Proteomes" id="UP000249185">
    <property type="component" value="Unassembled WGS sequence"/>
</dbReference>
<comment type="subcellular location">
    <subcellularLocation>
        <location evidence="1">Cell membrane</location>
        <topology evidence="1">Multi-pass membrane protein</topology>
    </subcellularLocation>
</comment>
<evidence type="ECO:0000256" key="1">
    <source>
        <dbReference type="ARBA" id="ARBA00004651"/>
    </source>
</evidence>
<dbReference type="PANTHER" id="PTHR42709:SF6">
    <property type="entry name" value="UNDECAPRENYL PHOSPHATE TRANSPORTER A"/>
    <property type="match status" value="1"/>
</dbReference>
<comment type="caution">
    <text evidence="8">The sequence shown here is derived from an EMBL/GenBank/DDBJ whole genome shotgun (WGS) entry which is preliminary data.</text>
</comment>
<dbReference type="EMBL" id="QFPW01000001">
    <property type="protein sequence ID" value="PZQ52524.1"/>
    <property type="molecule type" value="Genomic_DNA"/>
</dbReference>
<evidence type="ECO:0000313" key="9">
    <source>
        <dbReference type="Proteomes" id="UP000249185"/>
    </source>
</evidence>
<evidence type="ECO:0000256" key="4">
    <source>
        <dbReference type="ARBA" id="ARBA00022989"/>
    </source>
</evidence>
<sequence>MTGFVAHFEQMLEHYGALALFITVTLEALGAPVPGETAVIAAATAAAAGKLSIIAVALAAFVGAVLGDNIGYMIGRELGRPVILKHGRRFGITDAALAKAEDIVRRRGAIIVVIARFIVLLRQLNGLVAGTTGMPWPKFLAANALGAALWVGLWTVLAYNFGRDATKLLPWIGHHLGLVAAVAVPLLILGLVVAWMIRRRRG</sequence>
<keyword evidence="2" id="KW-1003">Cell membrane</keyword>
<feature type="transmembrane region" description="Helical" evidence="6">
    <location>
        <begin position="40"/>
        <end position="66"/>
    </location>
</feature>
<evidence type="ECO:0000259" key="7">
    <source>
        <dbReference type="Pfam" id="PF09335"/>
    </source>
</evidence>
<dbReference type="GO" id="GO:0005886">
    <property type="term" value="C:plasma membrane"/>
    <property type="evidence" value="ECO:0007669"/>
    <property type="project" value="UniProtKB-SubCell"/>
</dbReference>
<feature type="transmembrane region" description="Helical" evidence="6">
    <location>
        <begin position="139"/>
        <end position="159"/>
    </location>
</feature>
<dbReference type="PANTHER" id="PTHR42709">
    <property type="entry name" value="ALKALINE PHOSPHATASE LIKE PROTEIN"/>
    <property type="match status" value="1"/>
</dbReference>
<keyword evidence="3 6" id="KW-0812">Transmembrane</keyword>
<dbReference type="InterPro" id="IPR032816">
    <property type="entry name" value="VTT_dom"/>
</dbReference>
<keyword evidence="4 6" id="KW-1133">Transmembrane helix</keyword>
<dbReference type="Pfam" id="PF09335">
    <property type="entry name" value="VTT_dom"/>
    <property type="match status" value="1"/>
</dbReference>
<protein>
    <recommendedName>
        <fullName evidence="7">VTT domain-containing protein</fullName>
    </recommendedName>
</protein>
<dbReference type="InterPro" id="IPR051311">
    <property type="entry name" value="DedA_domain"/>
</dbReference>
<evidence type="ECO:0000256" key="2">
    <source>
        <dbReference type="ARBA" id="ARBA00022475"/>
    </source>
</evidence>
<evidence type="ECO:0000256" key="3">
    <source>
        <dbReference type="ARBA" id="ARBA00022692"/>
    </source>
</evidence>
<organism evidence="8 9">
    <name type="scientific">Rhodovulum sulfidophilum</name>
    <name type="common">Rhodobacter sulfidophilus</name>
    <dbReference type="NCBI Taxonomy" id="35806"/>
    <lineage>
        <taxon>Bacteria</taxon>
        <taxon>Pseudomonadati</taxon>
        <taxon>Pseudomonadota</taxon>
        <taxon>Alphaproteobacteria</taxon>
        <taxon>Rhodobacterales</taxon>
        <taxon>Paracoccaceae</taxon>
        <taxon>Rhodovulum</taxon>
    </lineage>
</organism>
<proteinExistence type="predicted"/>
<accession>A0A2W5NHJ9</accession>
<evidence type="ECO:0000256" key="5">
    <source>
        <dbReference type="ARBA" id="ARBA00023136"/>
    </source>
</evidence>
<feature type="transmembrane region" description="Helical" evidence="6">
    <location>
        <begin position="171"/>
        <end position="197"/>
    </location>
</feature>
<dbReference type="AlphaFoldDB" id="A0A2W5NHJ9"/>
<feature type="domain" description="VTT" evidence="7">
    <location>
        <begin position="38"/>
        <end position="159"/>
    </location>
</feature>
<gene>
    <name evidence="8" type="ORF">DI556_02420</name>
</gene>